<feature type="compositionally biased region" description="Basic and acidic residues" evidence="1">
    <location>
        <begin position="15"/>
        <end position="33"/>
    </location>
</feature>
<feature type="region of interest" description="Disordered" evidence="1">
    <location>
        <begin position="1"/>
        <end position="50"/>
    </location>
</feature>
<dbReference type="PANTHER" id="PTHR34706:SF1">
    <property type="entry name" value="VWFA DOMAIN-CONTAINING PROTEIN"/>
    <property type="match status" value="1"/>
</dbReference>
<dbReference type="OrthoDB" id="2142040at2759"/>
<dbReference type="InterPro" id="IPR002035">
    <property type="entry name" value="VWF_A"/>
</dbReference>
<protein>
    <recommendedName>
        <fullName evidence="2">VWFA domain-containing protein</fullName>
    </recommendedName>
</protein>
<evidence type="ECO:0000256" key="1">
    <source>
        <dbReference type="SAM" id="MobiDB-lite"/>
    </source>
</evidence>
<evidence type="ECO:0000259" key="2">
    <source>
        <dbReference type="PROSITE" id="PS50234"/>
    </source>
</evidence>
<accession>X0HQ94</accession>
<sequence length="334" mass="36016">MPHAASPSPPKMFSRIKDKFSTKKSSAESHTHFDMGNSNSAPKNNPFLDVPEEAPPAYEPTQRTAPLLNVPQRGASPAPSISSITSAEDRYAFLSTFDTIFVIDDSGSMAGRSWREVREALSTIAPICTSHDPDGIDVYFLNHRSPAVGTGVQAPAVGTGVQAPGGYFQIRDANQVQHLFESVRPCGATPTGSRLHSILKPYVAHLSRRAANVDSTKPVNIIVITDGCPTDDPESIIVHHAKKLDQIEAPPHQVGVQFFQVGNELGAAKALRELDDDLADQGIRDMVDTATWNSTTSDNSKALTADGILKVVLGAVVRRLDRKSTRGSPQGRRH</sequence>
<reference evidence="3" key="2">
    <citation type="submission" date="2012-05" db="EMBL/GenBank/DDBJ databases">
        <title>The Genome Annotation of Fusarium oxysporum PHW808.</title>
        <authorList>
            <consortium name="The Broad Institute Genomics Platform"/>
            <person name="Ma L.-J."/>
            <person name="Corby-Kistler H."/>
            <person name="Broz K."/>
            <person name="Gale L.R."/>
            <person name="Jonkers W."/>
            <person name="O'Donnell K."/>
            <person name="Ploetz R."/>
            <person name="Steinberg C."/>
            <person name="Schwartz D.C."/>
            <person name="VanEtten H."/>
            <person name="Zhou S."/>
            <person name="Young S.K."/>
            <person name="Zeng Q."/>
            <person name="Gargeya S."/>
            <person name="Fitzgerald M."/>
            <person name="Abouelleil A."/>
            <person name="Alvarado L."/>
            <person name="Chapman S.B."/>
            <person name="Gainer-Dewar J."/>
            <person name="Goldberg J."/>
            <person name="Griggs A."/>
            <person name="Gujja S."/>
            <person name="Hansen M."/>
            <person name="Howarth C."/>
            <person name="Imamovic A."/>
            <person name="Ireland A."/>
            <person name="Larimer J."/>
            <person name="McCowan C."/>
            <person name="Murphy C."/>
            <person name="Pearson M."/>
            <person name="Poon T.W."/>
            <person name="Priest M."/>
            <person name="Roberts A."/>
            <person name="Saif S."/>
            <person name="Shea T."/>
            <person name="Sykes S."/>
            <person name="Wortman J."/>
            <person name="Nusbaum C."/>
            <person name="Birren B."/>
        </authorList>
    </citation>
    <scope>NUCLEOTIDE SEQUENCE</scope>
    <source>
        <strain evidence="3">54008</strain>
    </source>
</reference>
<dbReference type="Gene3D" id="3.40.50.410">
    <property type="entry name" value="von Willebrand factor, type A domain"/>
    <property type="match status" value="1"/>
</dbReference>
<organism evidence="3">
    <name type="scientific">Fusarium oxysporum f. sp. conglutinans race 2 54008</name>
    <dbReference type="NCBI Taxonomy" id="1089457"/>
    <lineage>
        <taxon>Eukaryota</taxon>
        <taxon>Fungi</taxon>
        <taxon>Dikarya</taxon>
        <taxon>Ascomycota</taxon>
        <taxon>Pezizomycotina</taxon>
        <taxon>Sordariomycetes</taxon>
        <taxon>Hypocreomycetidae</taxon>
        <taxon>Hypocreales</taxon>
        <taxon>Nectriaceae</taxon>
        <taxon>Fusarium</taxon>
        <taxon>Fusarium oxysporum species complex</taxon>
    </lineage>
</organism>
<dbReference type="Pfam" id="PF00092">
    <property type="entry name" value="VWA"/>
    <property type="match status" value="1"/>
</dbReference>
<dbReference type="InterPro" id="IPR036465">
    <property type="entry name" value="vWFA_dom_sf"/>
</dbReference>
<dbReference type="PROSITE" id="PS50234">
    <property type="entry name" value="VWFA"/>
    <property type="match status" value="1"/>
</dbReference>
<name>X0HQ94_FUSOX</name>
<gene>
    <name evidence="3" type="ORF">FOPG_07317</name>
</gene>
<dbReference type="SUPFAM" id="SSF53300">
    <property type="entry name" value="vWA-like"/>
    <property type="match status" value="1"/>
</dbReference>
<dbReference type="HOGENOM" id="CLU_040578_0_0_1"/>
<evidence type="ECO:0000313" key="3">
    <source>
        <dbReference type="EMBL" id="EXL78658.1"/>
    </source>
</evidence>
<proteinExistence type="predicted"/>
<dbReference type="PANTHER" id="PTHR34706">
    <property type="entry name" value="SLR1338 PROTEIN"/>
    <property type="match status" value="1"/>
</dbReference>
<dbReference type="EMBL" id="JH658839">
    <property type="protein sequence ID" value="EXL78658.1"/>
    <property type="molecule type" value="Genomic_DNA"/>
</dbReference>
<reference evidence="3" key="1">
    <citation type="submission" date="2011-11" db="EMBL/GenBank/DDBJ databases">
        <title>The Genome Sequence of Fusarium oxysporum PHW808.</title>
        <authorList>
            <consortium name="The Broad Institute Genome Sequencing Platform"/>
            <person name="Ma L.-J."/>
            <person name="Gale L.R."/>
            <person name="Schwartz D.C."/>
            <person name="Zhou S."/>
            <person name="Corby-Kistler H."/>
            <person name="Young S.K."/>
            <person name="Zeng Q."/>
            <person name="Gargeya S."/>
            <person name="Fitzgerald M."/>
            <person name="Haas B."/>
            <person name="Abouelleil A."/>
            <person name="Alvarado L."/>
            <person name="Arachchi H.M."/>
            <person name="Berlin A."/>
            <person name="Brown A."/>
            <person name="Chapman S.B."/>
            <person name="Chen Z."/>
            <person name="Dunbar C."/>
            <person name="Freedman E."/>
            <person name="Gearin G."/>
            <person name="Goldberg J."/>
            <person name="Griggs A."/>
            <person name="Gujja S."/>
            <person name="Heiman D."/>
            <person name="Howarth C."/>
            <person name="Larson L."/>
            <person name="Lui A."/>
            <person name="MacDonald P.J.P."/>
            <person name="Montmayeur A."/>
            <person name="Murphy C."/>
            <person name="Neiman D."/>
            <person name="Pearson M."/>
            <person name="Priest M."/>
            <person name="Roberts A."/>
            <person name="Saif S."/>
            <person name="Shea T."/>
            <person name="Shenoy N."/>
            <person name="Sisk P."/>
            <person name="Stolte C."/>
            <person name="Sykes S."/>
            <person name="Wortman J."/>
            <person name="Nusbaum C."/>
            <person name="Birren B."/>
        </authorList>
    </citation>
    <scope>NUCLEOTIDE SEQUENCE [LARGE SCALE GENOMIC DNA]</scope>
    <source>
        <strain evidence="3">54008</strain>
    </source>
</reference>
<dbReference type="Proteomes" id="UP000030676">
    <property type="component" value="Unassembled WGS sequence"/>
</dbReference>
<dbReference type="AlphaFoldDB" id="X0HQ94"/>
<feature type="domain" description="VWFA" evidence="2">
    <location>
        <begin position="98"/>
        <end position="312"/>
    </location>
</feature>